<evidence type="ECO:0000259" key="8">
    <source>
        <dbReference type="PROSITE" id="PS51379"/>
    </source>
</evidence>
<dbReference type="InterPro" id="IPR032879">
    <property type="entry name" value="FixG_C"/>
</dbReference>
<dbReference type="GO" id="GO:0005886">
    <property type="term" value="C:plasma membrane"/>
    <property type="evidence" value="ECO:0007669"/>
    <property type="project" value="TreeGrafter"/>
</dbReference>
<keyword evidence="3" id="KW-0479">Metal-binding</keyword>
<keyword evidence="7" id="KW-1133">Transmembrane helix</keyword>
<reference evidence="10" key="1">
    <citation type="submission" date="2016-10" db="EMBL/GenBank/DDBJ databases">
        <authorList>
            <person name="Varghese N."/>
            <person name="Submissions S."/>
        </authorList>
    </citation>
    <scope>NUCLEOTIDE SEQUENCE [LARGE SCALE GENOMIC DNA]</scope>
    <source>
        <strain evidence="10">DSM 17616</strain>
    </source>
</reference>
<sequence>MAYSLPPEELIIFSTKDSSGKIYIREQRGFYQRIRRTLSWLLMALFIGIPFIQYNGEQAFRINAGQQTIELFSIILFPQDLLITALLFTLAAFVLFYVTRLYGRVWCGYTCPQTVWTLMFVWIERRIEGSHNQSRRLDNAPFSLNKLAKKLAKHFSWLAVSVVTALVFMSYFIPQSELYSTFFALQASWQVYAWVGFFALCTYFNAGLIREKMCLHMCPYSRFQSAMFNTATKLVSYNAGRGEARGPRKRGSDKPANLGDCVDCNLCVQVCPVGIDIRDGMQYECINCGLCIDACDQTMSQFGYAKGLINYTAEHTTRTDRSGHLAYGVTILVTIVAMLGWGMARTNTELTVYRERNALYRVNADGAIENTFTLNVINKTKTARQYQLQVEGMAYSQLNSDATLSLQAGEQRQFVVSINTMEKPATLFTPFKFVLLDKQNAERVTELSQFYSGNTAAR</sequence>
<feature type="transmembrane region" description="Helical" evidence="7">
    <location>
        <begin position="155"/>
        <end position="173"/>
    </location>
</feature>
<dbReference type="InterPro" id="IPR051684">
    <property type="entry name" value="Electron_Trans/Redox"/>
</dbReference>
<dbReference type="Gene3D" id="2.60.40.10">
    <property type="entry name" value="Immunoglobulins"/>
    <property type="match status" value="1"/>
</dbReference>
<feature type="domain" description="4Fe-4S ferredoxin-type" evidence="8">
    <location>
        <begin position="252"/>
        <end position="280"/>
    </location>
</feature>
<evidence type="ECO:0000313" key="10">
    <source>
        <dbReference type="Proteomes" id="UP000199371"/>
    </source>
</evidence>
<evidence type="ECO:0000256" key="3">
    <source>
        <dbReference type="ARBA" id="ARBA00022723"/>
    </source>
</evidence>
<evidence type="ECO:0000256" key="5">
    <source>
        <dbReference type="ARBA" id="ARBA00023004"/>
    </source>
</evidence>
<keyword evidence="4" id="KW-0249">Electron transport</keyword>
<evidence type="ECO:0000256" key="7">
    <source>
        <dbReference type="SAM" id="Phobius"/>
    </source>
</evidence>
<dbReference type="GO" id="GO:0051539">
    <property type="term" value="F:4 iron, 4 sulfur cluster binding"/>
    <property type="evidence" value="ECO:0007669"/>
    <property type="project" value="UniProtKB-KW"/>
</dbReference>
<keyword evidence="1" id="KW-0813">Transport</keyword>
<dbReference type="PANTHER" id="PTHR30176">
    <property type="entry name" value="FERREDOXIN-TYPE PROTEIN NAPH"/>
    <property type="match status" value="1"/>
</dbReference>
<dbReference type="Pfam" id="PF13746">
    <property type="entry name" value="Fer4_18"/>
    <property type="match status" value="1"/>
</dbReference>
<dbReference type="InterPro" id="IPR009051">
    <property type="entry name" value="Helical_ferredxn"/>
</dbReference>
<gene>
    <name evidence="9" type="ORF">SAMN05660691_01384</name>
</gene>
<keyword evidence="5" id="KW-0408">Iron</keyword>
<evidence type="ECO:0000256" key="2">
    <source>
        <dbReference type="ARBA" id="ARBA00022485"/>
    </source>
</evidence>
<dbReference type="PROSITE" id="PS51379">
    <property type="entry name" value="4FE4S_FER_2"/>
    <property type="match status" value="1"/>
</dbReference>
<dbReference type="InterPro" id="IPR017900">
    <property type="entry name" value="4Fe4S_Fe_S_CS"/>
</dbReference>
<proteinExistence type="predicted"/>
<evidence type="ECO:0000256" key="1">
    <source>
        <dbReference type="ARBA" id="ARBA00022448"/>
    </source>
</evidence>
<name>A0A1H6L2C3_9GAMM</name>
<dbReference type="EMBL" id="FNXF01000004">
    <property type="protein sequence ID" value="SEH78380.1"/>
    <property type="molecule type" value="Genomic_DNA"/>
</dbReference>
<dbReference type="Pfam" id="PF12801">
    <property type="entry name" value="Fer4_5"/>
    <property type="match status" value="1"/>
</dbReference>
<dbReference type="NCBIfam" id="TIGR02745">
    <property type="entry name" value="ccoG_rdxA_fixG"/>
    <property type="match status" value="1"/>
</dbReference>
<dbReference type="InterPro" id="IPR017896">
    <property type="entry name" value="4Fe4S_Fe-S-bd"/>
</dbReference>
<dbReference type="Gene3D" id="1.10.1060.10">
    <property type="entry name" value="Alpha-helical ferredoxin"/>
    <property type="match status" value="1"/>
</dbReference>
<feature type="transmembrane region" description="Helical" evidence="7">
    <location>
        <begin position="37"/>
        <end position="54"/>
    </location>
</feature>
<organism evidence="9 10">
    <name type="scientific">Rheinheimera pacifica</name>
    <dbReference type="NCBI Taxonomy" id="173990"/>
    <lineage>
        <taxon>Bacteria</taxon>
        <taxon>Pseudomonadati</taxon>
        <taxon>Pseudomonadota</taxon>
        <taxon>Gammaproteobacteria</taxon>
        <taxon>Chromatiales</taxon>
        <taxon>Chromatiaceae</taxon>
        <taxon>Rheinheimera</taxon>
    </lineage>
</organism>
<dbReference type="GO" id="GO:0046872">
    <property type="term" value="F:metal ion binding"/>
    <property type="evidence" value="ECO:0007669"/>
    <property type="project" value="UniProtKB-KW"/>
</dbReference>
<feature type="transmembrane region" description="Helical" evidence="7">
    <location>
        <begin position="325"/>
        <end position="344"/>
    </location>
</feature>
<dbReference type="InterPro" id="IPR014116">
    <property type="entry name" value="Cyt_c_oxidase_cbb3_FixG"/>
</dbReference>
<dbReference type="InterPro" id="IPR013783">
    <property type="entry name" value="Ig-like_fold"/>
</dbReference>
<dbReference type="Proteomes" id="UP000199371">
    <property type="component" value="Unassembled WGS sequence"/>
</dbReference>
<dbReference type="SUPFAM" id="SSF54862">
    <property type="entry name" value="4Fe-4S ferredoxins"/>
    <property type="match status" value="1"/>
</dbReference>
<dbReference type="OrthoDB" id="9811700at2"/>
<accession>A0A1H6L2C3</accession>
<evidence type="ECO:0000256" key="4">
    <source>
        <dbReference type="ARBA" id="ARBA00022982"/>
    </source>
</evidence>
<keyword evidence="6" id="KW-0411">Iron-sulfur</keyword>
<keyword evidence="2" id="KW-0004">4Fe-4S</keyword>
<protein>
    <submittedName>
        <fullName evidence="9">Cytochrome c oxidase accessory protein FixG</fullName>
    </submittedName>
</protein>
<keyword evidence="10" id="KW-1185">Reference proteome</keyword>
<feature type="transmembrane region" description="Helical" evidence="7">
    <location>
        <begin position="74"/>
        <end position="98"/>
    </location>
</feature>
<evidence type="ECO:0000313" key="9">
    <source>
        <dbReference type="EMBL" id="SEH78380.1"/>
    </source>
</evidence>
<dbReference type="Pfam" id="PF11614">
    <property type="entry name" value="FixG_C"/>
    <property type="match status" value="1"/>
</dbReference>
<dbReference type="PROSITE" id="PS00198">
    <property type="entry name" value="4FE4S_FER_1"/>
    <property type="match status" value="1"/>
</dbReference>
<feature type="transmembrane region" description="Helical" evidence="7">
    <location>
        <begin position="189"/>
        <end position="209"/>
    </location>
</feature>
<dbReference type="STRING" id="173990.SAMN05660691_01384"/>
<keyword evidence="7" id="KW-0812">Transmembrane</keyword>
<dbReference type="RefSeq" id="WP_092791673.1">
    <property type="nucleotide sequence ID" value="NZ_FNXF01000004.1"/>
</dbReference>
<keyword evidence="7" id="KW-0472">Membrane</keyword>
<dbReference type="PANTHER" id="PTHR30176:SF3">
    <property type="entry name" value="FERREDOXIN-TYPE PROTEIN NAPH"/>
    <property type="match status" value="1"/>
</dbReference>
<evidence type="ECO:0000256" key="6">
    <source>
        <dbReference type="ARBA" id="ARBA00023014"/>
    </source>
</evidence>
<dbReference type="AlphaFoldDB" id="A0A1H6L2C3"/>